<dbReference type="OrthoDB" id="151099at2"/>
<evidence type="ECO:0000256" key="1">
    <source>
        <dbReference type="ARBA" id="ARBA00022553"/>
    </source>
</evidence>
<organism evidence="4 5">
    <name type="scientific">Kocuria soli</name>
    <dbReference type="NCBI Taxonomy" id="2485125"/>
    <lineage>
        <taxon>Bacteria</taxon>
        <taxon>Bacillati</taxon>
        <taxon>Actinomycetota</taxon>
        <taxon>Actinomycetes</taxon>
        <taxon>Micrococcales</taxon>
        <taxon>Micrococcaceae</taxon>
        <taxon>Kocuria</taxon>
    </lineage>
</organism>
<dbReference type="InterPro" id="IPR008984">
    <property type="entry name" value="SMAD_FHA_dom_sf"/>
</dbReference>
<dbReference type="Pfam" id="PF12401">
    <property type="entry name" value="FhaA_N"/>
    <property type="match status" value="1"/>
</dbReference>
<dbReference type="Gene3D" id="2.60.200.20">
    <property type="match status" value="1"/>
</dbReference>
<dbReference type="SMART" id="SM00240">
    <property type="entry name" value="FHA"/>
    <property type="match status" value="1"/>
</dbReference>
<feature type="domain" description="FHA" evidence="3">
    <location>
        <begin position="201"/>
        <end position="250"/>
    </location>
</feature>
<feature type="region of interest" description="Disordered" evidence="2">
    <location>
        <begin position="115"/>
        <end position="177"/>
    </location>
</feature>
<protein>
    <submittedName>
        <fullName evidence="4">DUF2662 domain-containing protein</fullName>
    </submittedName>
</protein>
<dbReference type="Pfam" id="PF00498">
    <property type="entry name" value="FHA"/>
    <property type="match status" value="1"/>
</dbReference>
<evidence type="ECO:0000313" key="4">
    <source>
        <dbReference type="EMBL" id="ROZ61599.1"/>
    </source>
</evidence>
<evidence type="ECO:0000259" key="3">
    <source>
        <dbReference type="PROSITE" id="PS50006"/>
    </source>
</evidence>
<evidence type="ECO:0000256" key="2">
    <source>
        <dbReference type="SAM" id="MobiDB-lite"/>
    </source>
</evidence>
<proteinExistence type="predicted"/>
<dbReference type="InterPro" id="IPR042287">
    <property type="entry name" value="FhaA_N_sf"/>
</dbReference>
<sequence length="280" mass="31061">MGFLDNLERGIERAVRTAFSTGSRKRIEAVEIASALRRELDEQSFTISAGRTMAPNVFVVEFSDEDFPRAQEWGTPLAEELCEVVIRHARSQTYTLQGAVRVSFTRNPDVERGEFVISSSAQRTEEPTAAAHRADERRTPRPRSAPAYNGAPSAHGGSHRSDFGGGDPYREDWSHPTTTPQHWVPVLEIDGHRLALDAESVVLGRSAEADVTIEDTGVSRRHLEIRHEGDHWLAVDLGSTNGSHVDGERVRGRAELVNGSVISMGRSRIVFRLVAPRRNH</sequence>
<reference evidence="4 5" key="1">
    <citation type="submission" date="2018-10" db="EMBL/GenBank/DDBJ databases">
        <title>Kocuria sp. M5W7-7, whole genome shotgun sequence.</title>
        <authorList>
            <person name="Tuo L."/>
        </authorList>
    </citation>
    <scope>NUCLEOTIDE SEQUENCE [LARGE SCALE GENOMIC DNA]</scope>
    <source>
        <strain evidence="4 5">M5W7-7</strain>
    </source>
</reference>
<evidence type="ECO:0000313" key="5">
    <source>
        <dbReference type="Proteomes" id="UP000270616"/>
    </source>
</evidence>
<dbReference type="SUPFAM" id="SSF49879">
    <property type="entry name" value="SMAD/FHA domain"/>
    <property type="match status" value="1"/>
</dbReference>
<dbReference type="Proteomes" id="UP000270616">
    <property type="component" value="Unassembled WGS sequence"/>
</dbReference>
<comment type="caution">
    <text evidence="4">The sequence shown here is derived from an EMBL/GenBank/DDBJ whole genome shotgun (WGS) entry which is preliminary data.</text>
</comment>
<dbReference type="PROSITE" id="PS50006">
    <property type="entry name" value="FHA_DOMAIN"/>
    <property type="match status" value="1"/>
</dbReference>
<dbReference type="InterPro" id="IPR022128">
    <property type="entry name" value="FhaA_N"/>
</dbReference>
<dbReference type="CDD" id="cd00060">
    <property type="entry name" value="FHA"/>
    <property type="match status" value="1"/>
</dbReference>
<name>A0A3N4A0P0_9MICC</name>
<dbReference type="InterPro" id="IPR000253">
    <property type="entry name" value="FHA_dom"/>
</dbReference>
<dbReference type="RefSeq" id="WP_123826652.1">
    <property type="nucleotide sequence ID" value="NZ_RKMF01000021.1"/>
</dbReference>
<accession>A0A3N4A0P0</accession>
<keyword evidence="5" id="KW-1185">Reference proteome</keyword>
<dbReference type="Gene3D" id="3.30.2320.60">
    <property type="entry name" value="FhaA, phosphopeptide-binding domain (DUF3662)"/>
    <property type="match status" value="1"/>
</dbReference>
<keyword evidence="1" id="KW-0597">Phosphoprotein</keyword>
<gene>
    <name evidence="4" type="ORF">EDL96_12955</name>
</gene>
<dbReference type="PANTHER" id="PTHR23308">
    <property type="entry name" value="NUCLEAR INHIBITOR OF PROTEIN PHOSPHATASE-1"/>
    <property type="match status" value="1"/>
</dbReference>
<dbReference type="AlphaFoldDB" id="A0A3N4A0P0"/>
<dbReference type="EMBL" id="RKMF01000021">
    <property type="protein sequence ID" value="ROZ61599.1"/>
    <property type="molecule type" value="Genomic_DNA"/>
</dbReference>
<dbReference type="InterPro" id="IPR050923">
    <property type="entry name" value="Cell_Proc_Reg/RNA_Proc"/>
</dbReference>